<dbReference type="EMBL" id="CP016774">
    <property type="protein sequence ID" value="ASY17456.1"/>
    <property type="molecule type" value="Genomic_DNA"/>
</dbReference>
<accession>A0AAC9YWK9</accession>
<dbReference type="KEGG" id="pvs:A1sIA79_04395"/>
<dbReference type="Proteomes" id="UP000217177">
    <property type="component" value="Chromosome"/>
</dbReference>
<sequence length="81" mass="9289">MKVRIRVSESVSVPSISRSENGSVELLINTELSYEDIKAFMGDLLTDDEYLIFYTLWADDLSERSFIPIEGTTDFFIESRS</sequence>
<name>A0AAC9YWK9_9ACTN</name>
<gene>
    <name evidence="1" type="ORF">A1sIA79_04395</name>
    <name evidence="2" type="ORF">A1sIIB76_04375</name>
</gene>
<evidence type="ECO:0000313" key="3">
    <source>
        <dbReference type="Proteomes" id="UP000217177"/>
    </source>
</evidence>
<reference evidence="3 4" key="1">
    <citation type="submission" date="2016-07" db="EMBL/GenBank/DDBJ databases">
        <title>High microdiversification within the ubiquitous acI lineage of Actinobacteria.</title>
        <authorList>
            <person name="Neuenschwander S.M."/>
            <person name="Salcher M."/>
            <person name="Ghai R."/>
            <person name="Pernthaler J."/>
        </authorList>
    </citation>
    <scope>NUCLEOTIDE SEQUENCE [LARGE SCALE GENOMIC DNA]</scope>
    <source>
        <strain evidence="1">MMS-IA-79</strain>
        <strain evidence="2">MMS-IIB-76</strain>
    </source>
</reference>
<proteinExistence type="predicted"/>
<protein>
    <submittedName>
        <fullName evidence="2">Uncharacterized protein</fullName>
    </submittedName>
</protein>
<evidence type="ECO:0000313" key="2">
    <source>
        <dbReference type="EMBL" id="ASY22791.1"/>
    </source>
</evidence>
<dbReference type="EMBL" id="CP016778">
    <property type="protein sequence ID" value="ASY22791.1"/>
    <property type="molecule type" value="Genomic_DNA"/>
</dbReference>
<evidence type="ECO:0000313" key="4">
    <source>
        <dbReference type="Proteomes" id="UP000217194"/>
    </source>
</evidence>
<dbReference type="AlphaFoldDB" id="A0AAC9YWK9"/>
<dbReference type="Proteomes" id="UP000217194">
    <property type="component" value="Chromosome"/>
</dbReference>
<evidence type="ECO:0000313" key="1">
    <source>
        <dbReference type="EMBL" id="ASY17456.1"/>
    </source>
</evidence>
<keyword evidence="3" id="KW-1185">Reference proteome</keyword>
<organism evidence="2 4">
    <name type="scientific">Candidatus Planktophila versatilis</name>
    <dbReference type="NCBI Taxonomy" id="1884905"/>
    <lineage>
        <taxon>Bacteria</taxon>
        <taxon>Bacillati</taxon>
        <taxon>Actinomycetota</taxon>
        <taxon>Actinomycetes</taxon>
        <taxon>Candidatus Nanopelagicales</taxon>
        <taxon>Candidatus Nanopelagicaceae</taxon>
        <taxon>Candidatus Planktophila</taxon>
    </lineage>
</organism>